<evidence type="ECO:0000313" key="12">
    <source>
        <dbReference type="EMBL" id="PHQ16869.1"/>
    </source>
</evidence>
<organism evidence="12 13">
    <name type="scientific">Marinobacter profundi</name>
    <dbReference type="NCBI Taxonomy" id="2666256"/>
    <lineage>
        <taxon>Bacteria</taxon>
        <taxon>Pseudomonadati</taxon>
        <taxon>Pseudomonadota</taxon>
        <taxon>Gammaproteobacteria</taxon>
        <taxon>Pseudomonadales</taxon>
        <taxon>Marinobacteraceae</taxon>
        <taxon>Marinobacter</taxon>
    </lineage>
</organism>
<comment type="subcellular location">
    <subcellularLocation>
        <location evidence="1">Cell inner membrane</location>
        <topology evidence="1">Single-pass membrane protein</topology>
    </subcellularLocation>
</comment>
<feature type="transmembrane region" description="Helical" evidence="11">
    <location>
        <begin position="20"/>
        <end position="38"/>
    </location>
</feature>
<evidence type="ECO:0000313" key="13">
    <source>
        <dbReference type="Proteomes" id="UP000231409"/>
    </source>
</evidence>
<evidence type="ECO:0000256" key="11">
    <source>
        <dbReference type="SAM" id="Phobius"/>
    </source>
</evidence>
<dbReference type="Pfam" id="PF11612">
    <property type="entry name" value="T2SSJ"/>
    <property type="match status" value="1"/>
</dbReference>
<dbReference type="GO" id="GO:0015627">
    <property type="term" value="C:type II protein secretion system complex"/>
    <property type="evidence" value="ECO:0007669"/>
    <property type="project" value="InterPro"/>
</dbReference>
<evidence type="ECO:0000256" key="10">
    <source>
        <dbReference type="SAM" id="MobiDB-lite"/>
    </source>
</evidence>
<name>A0A2G1UR66_9GAMM</name>
<dbReference type="InterPro" id="IPR010055">
    <property type="entry name" value="T2SS_protein-GspJ"/>
</dbReference>
<dbReference type="InterPro" id="IPR051621">
    <property type="entry name" value="T2SS_protein_J"/>
</dbReference>
<accession>A0A2G1UR66</accession>
<keyword evidence="5" id="KW-0488">Methylation</keyword>
<dbReference type="AlphaFoldDB" id="A0A2G1UR66"/>
<dbReference type="Gene3D" id="2.10.70.20">
    <property type="entry name" value="gspk-gspi-gspj complex like domains"/>
    <property type="match status" value="1"/>
</dbReference>
<evidence type="ECO:0000256" key="3">
    <source>
        <dbReference type="ARBA" id="ARBA00021539"/>
    </source>
</evidence>
<dbReference type="NCBIfam" id="TIGR01711">
    <property type="entry name" value="gspJ"/>
    <property type="match status" value="1"/>
</dbReference>
<dbReference type="PANTHER" id="PTHR39583">
    <property type="entry name" value="TYPE II SECRETION SYSTEM PROTEIN J-RELATED"/>
    <property type="match status" value="1"/>
</dbReference>
<dbReference type="InterPro" id="IPR045584">
    <property type="entry name" value="Pilin-like"/>
</dbReference>
<dbReference type="PANTHER" id="PTHR39583:SF2">
    <property type="entry name" value="TYPE II SECRETION SYSTEM PROTEIN J"/>
    <property type="match status" value="1"/>
</dbReference>
<keyword evidence="6" id="KW-0997">Cell inner membrane</keyword>
<dbReference type="GO" id="GO:0015628">
    <property type="term" value="P:protein secretion by the type II secretion system"/>
    <property type="evidence" value="ECO:0007669"/>
    <property type="project" value="InterPro"/>
</dbReference>
<comment type="caution">
    <text evidence="12">The sequence shown here is derived from an EMBL/GenBank/DDBJ whole genome shotgun (WGS) entry which is preliminary data.</text>
</comment>
<feature type="compositionally biased region" description="Acidic residues" evidence="10">
    <location>
        <begin position="236"/>
        <end position="245"/>
    </location>
</feature>
<evidence type="ECO:0000256" key="4">
    <source>
        <dbReference type="ARBA" id="ARBA00022475"/>
    </source>
</evidence>
<dbReference type="Pfam" id="PF07963">
    <property type="entry name" value="N_methyl"/>
    <property type="match status" value="1"/>
</dbReference>
<evidence type="ECO:0000256" key="8">
    <source>
        <dbReference type="ARBA" id="ARBA00022989"/>
    </source>
</evidence>
<protein>
    <recommendedName>
        <fullName evidence="3">Type II secretion system protein J</fullName>
    </recommendedName>
</protein>
<feature type="region of interest" description="Disordered" evidence="10">
    <location>
        <begin position="222"/>
        <end position="263"/>
    </location>
</feature>
<evidence type="ECO:0000256" key="5">
    <source>
        <dbReference type="ARBA" id="ARBA00022481"/>
    </source>
</evidence>
<dbReference type="EMBL" id="NTFH01000003">
    <property type="protein sequence ID" value="PHQ16869.1"/>
    <property type="molecule type" value="Genomic_DNA"/>
</dbReference>
<dbReference type="GO" id="GO:0005886">
    <property type="term" value="C:plasma membrane"/>
    <property type="evidence" value="ECO:0007669"/>
    <property type="project" value="UniProtKB-SubCell"/>
</dbReference>
<dbReference type="InterPro" id="IPR012902">
    <property type="entry name" value="N_methyl_site"/>
</dbReference>
<evidence type="ECO:0000256" key="2">
    <source>
        <dbReference type="ARBA" id="ARBA00011084"/>
    </source>
</evidence>
<evidence type="ECO:0000256" key="1">
    <source>
        <dbReference type="ARBA" id="ARBA00004377"/>
    </source>
</evidence>
<reference evidence="12 13" key="1">
    <citation type="submission" date="2017-09" db="EMBL/GenBank/DDBJ databases">
        <title>The draft genome sequences of Marinobacter sp. PWS21.</title>
        <authorList>
            <person name="Cao J."/>
        </authorList>
    </citation>
    <scope>NUCLEOTIDE SEQUENCE [LARGE SCALE GENOMIC DNA]</scope>
    <source>
        <strain evidence="12 13">PWS21</strain>
    </source>
</reference>
<keyword evidence="9 11" id="KW-0472">Membrane</keyword>
<dbReference type="RefSeq" id="WP_099613120.1">
    <property type="nucleotide sequence ID" value="NZ_KZ319367.1"/>
</dbReference>
<comment type="similarity">
    <text evidence="2">Belongs to the GSP J family.</text>
</comment>
<evidence type="ECO:0000256" key="7">
    <source>
        <dbReference type="ARBA" id="ARBA00022692"/>
    </source>
</evidence>
<dbReference type="SUPFAM" id="SSF54523">
    <property type="entry name" value="Pili subunits"/>
    <property type="match status" value="1"/>
</dbReference>
<sequence length="263" mass="29593">MPPTKPQTRRYQQGFTLMEVLIAVTITAVIGLGVWQVLNGVISSRDRVNEVSAEFDQLLRTFLLMERDLGQVVNRPARNIYGDFEPAFTSQSEEFELQLTRQGWRNPLGIRRSELQRVAWEYTGSELRRRYWESVDQGQEDNSHDQLMISGINSFSIRFMNDDRAWVDQWPSDEAMASIGTTVSPTVPLPLGVEITLEHERFGELSRIYALPQFDPATAQGIVNQANDQEPGGQSDTDDTEESDQDATGATPADNQDAGVNPQ</sequence>
<keyword evidence="4" id="KW-1003">Cell membrane</keyword>
<keyword evidence="8 11" id="KW-1133">Transmembrane helix</keyword>
<dbReference type="Proteomes" id="UP000231409">
    <property type="component" value="Unassembled WGS sequence"/>
</dbReference>
<gene>
    <name evidence="12" type="primary">gspJ</name>
    <name evidence="12" type="ORF">CLH61_02570</name>
</gene>
<dbReference type="Gene3D" id="3.10.610.10">
    <property type="entry name" value="GSPII I/J protein-like"/>
    <property type="match status" value="1"/>
</dbReference>
<keyword evidence="7 11" id="KW-0812">Transmembrane</keyword>
<evidence type="ECO:0000256" key="9">
    <source>
        <dbReference type="ARBA" id="ARBA00023136"/>
    </source>
</evidence>
<proteinExistence type="inferred from homology"/>
<dbReference type="NCBIfam" id="TIGR02532">
    <property type="entry name" value="IV_pilin_GFxxxE"/>
    <property type="match status" value="1"/>
</dbReference>
<evidence type="ECO:0000256" key="6">
    <source>
        <dbReference type="ARBA" id="ARBA00022519"/>
    </source>
</evidence>
<keyword evidence="13" id="KW-1185">Reference proteome</keyword>